<sequence>MVGIGSGVPSPKNYIRLRDLVIGVPNANHGGVLQYDLGQSAQRQGFQLIMSFDSPPPVLLTAVTALKVKYDIATNGIVDAIITVLEKNPNLWKEFQPQILRGID</sequence>
<evidence type="ECO:0000313" key="2">
    <source>
        <dbReference type="Proteomes" id="UP000186955"/>
    </source>
</evidence>
<dbReference type="STRING" id="1316194.A0A1Q5UH16"/>
<proteinExistence type="predicted"/>
<name>A0A1Q5UH16_9EURO</name>
<dbReference type="InterPro" id="IPR053137">
    <property type="entry name" value="NLR-like"/>
</dbReference>
<keyword evidence="2" id="KW-1185">Reference proteome</keyword>
<dbReference type="PANTHER" id="PTHR46082">
    <property type="entry name" value="ATP/GTP-BINDING PROTEIN-RELATED"/>
    <property type="match status" value="1"/>
</dbReference>
<dbReference type="EMBL" id="MNBE01000273">
    <property type="protein sequence ID" value="OKP11776.1"/>
    <property type="molecule type" value="Genomic_DNA"/>
</dbReference>
<comment type="caution">
    <text evidence="1">The sequence shown here is derived from an EMBL/GenBank/DDBJ whole genome shotgun (WGS) entry which is preliminary data.</text>
</comment>
<reference evidence="1 2" key="1">
    <citation type="submission" date="2016-10" db="EMBL/GenBank/DDBJ databases">
        <title>Genome sequence of the ascomycete fungus Penicillium subrubescens.</title>
        <authorList>
            <person name="De Vries R.P."/>
            <person name="Peng M."/>
            <person name="Dilokpimol A."/>
            <person name="Hilden K."/>
            <person name="Makela M.R."/>
            <person name="Grigoriev I."/>
            <person name="Riley R."/>
            <person name="Granchi Z."/>
        </authorList>
    </citation>
    <scope>NUCLEOTIDE SEQUENCE [LARGE SCALE GENOMIC DNA]</scope>
    <source>
        <strain evidence="1 2">CBS 132785</strain>
    </source>
</reference>
<gene>
    <name evidence="1" type="ORF">PENSUB_2642</name>
</gene>
<dbReference type="AlphaFoldDB" id="A0A1Q5UH16"/>
<protein>
    <submittedName>
        <fullName evidence="1">Uncharacterized protein</fullName>
    </submittedName>
</protein>
<organism evidence="1 2">
    <name type="scientific">Penicillium subrubescens</name>
    <dbReference type="NCBI Taxonomy" id="1316194"/>
    <lineage>
        <taxon>Eukaryota</taxon>
        <taxon>Fungi</taxon>
        <taxon>Dikarya</taxon>
        <taxon>Ascomycota</taxon>
        <taxon>Pezizomycotina</taxon>
        <taxon>Eurotiomycetes</taxon>
        <taxon>Eurotiomycetidae</taxon>
        <taxon>Eurotiales</taxon>
        <taxon>Aspergillaceae</taxon>
        <taxon>Penicillium</taxon>
    </lineage>
</organism>
<dbReference type="Proteomes" id="UP000186955">
    <property type="component" value="Unassembled WGS sequence"/>
</dbReference>
<accession>A0A1Q5UH16</accession>
<dbReference type="PANTHER" id="PTHR46082:SF11">
    <property type="entry name" value="AAA+ ATPASE DOMAIN-CONTAINING PROTEIN-RELATED"/>
    <property type="match status" value="1"/>
</dbReference>
<evidence type="ECO:0000313" key="1">
    <source>
        <dbReference type="EMBL" id="OKP11776.1"/>
    </source>
</evidence>